<accession>A0A0S4IPR8</accession>
<dbReference type="PRINTS" id="PR00682">
    <property type="entry name" value="IPNSYNTHASE"/>
</dbReference>
<evidence type="ECO:0000313" key="3">
    <source>
        <dbReference type="EMBL" id="CUF89090.1"/>
    </source>
</evidence>
<keyword evidence="1" id="KW-0560">Oxidoreductase</keyword>
<dbReference type="InterPro" id="IPR044861">
    <property type="entry name" value="IPNS-like_FE2OG_OXY"/>
</dbReference>
<evidence type="ECO:0000259" key="2">
    <source>
        <dbReference type="PROSITE" id="PS51471"/>
    </source>
</evidence>
<proteinExistence type="inferred from homology"/>
<dbReference type="AlphaFoldDB" id="A0A0S4IPR8"/>
<dbReference type="Pfam" id="PF14226">
    <property type="entry name" value="DIOX_N"/>
    <property type="match status" value="1"/>
</dbReference>
<dbReference type="Gene3D" id="2.60.120.330">
    <property type="entry name" value="B-lactam Antibiotic, Isopenicillin N Synthase, Chain"/>
    <property type="match status" value="1"/>
</dbReference>
<protein>
    <submittedName>
        <fullName evidence="3">2OG-Fe(II) oxygenase, putative</fullName>
    </submittedName>
</protein>
<dbReference type="GO" id="GO:0046872">
    <property type="term" value="F:metal ion binding"/>
    <property type="evidence" value="ECO:0007669"/>
    <property type="project" value="UniProtKB-KW"/>
</dbReference>
<comment type="similarity">
    <text evidence="1">Belongs to the iron/ascorbate-dependent oxidoreductase family.</text>
</comment>
<dbReference type="OMA" id="ARETGFF"/>
<organism evidence="3 4">
    <name type="scientific">Bodo saltans</name>
    <name type="common">Flagellated protozoan</name>
    <dbReference type="NCBI Taxonomy" id="75058"/>
    <lineage>
        <taxon>Eukaryota</taxon>
        <taxon>Discoba</taxon>
        <taxon>Euglenozoa</taxon>
        <taxon>Kinetoplastea</taxon>
        <taxon>Metakinetoplastina</taxon>
        <taxon>Eubodonida</taxon>
        <taxon>Bodonidae</taxon>
        <taxon>Bodo</taxon>
    </lineage>
</organism>
<dbReference type="PROSITE" id="PS51471">
    <property type="entry name" value="FE2OG_OXY"/>
    <property type="match status" value="1"/>
</dbReference>
<evidence type="ECO:0000256" key="1">
    <source>
        <dbReference type="RuleBase" id="RU003682"/>
    </source>
</evidence>
<name>A0A0S4IPR8_BODSA</name>
<dbReference type="InterPro" id="IPR050231">
    <property type="entry name" value="Iron_ascorbate_oxido_reductase"/>
</dbReference>
<dbReference type="PANTHER" id="PTHR47990">
    <property type="entry name" value="2-OXOGLUTARATE (2OG) AND FE(II)-DEPENDENT OXYGENASE SUPERFAMILY PROTEIN-RELATED"/>
    <property type="match status" value="1"/>
</dbReference>
<sequence>MAIATKIPLVNVECLNSLTKALISSAKPDQPLTISNVAIEAWYDANTVAVQQCARSIREAFRTMGFMYIENHGIPQELQDQLDASSRKFFKLPLEEKMRIRMSRGGLAWRGFFPVGGELTSGKPDIKEGLYCGQERSAQDPRVKARTPLFGSNLFPEKPAALAQAVLDYMKYCEAVGQGLLIMVAISVGLHPTYFIESSCADPTCLFRVFHYPPPATLKDPKLRDRSLWGVGEHTDYGLLTLLKQDNVGGLEVKRLDGQWVAAPPIPNTLVVNIGDMMESMSGGLFMSTPHRVLNRGGPDAMRLSFPFFFDPGFHAHVPPLPLTKKQQDDARETVAMRAMLLQQRWDLTGVTVAIKPDETYGDYLLRKVGKVFPELAKSTSATTPPTKSEQSKL</sequence>
<dbReference type="InterPro" id="IPR005123">
    <property type="entry name" value="Oxoglu/Fe-dep_dioxygenase_dom"/>
</dbReference>
<dbReference type="VEuPathDB" id="TriTrypDB:BSAL_66850"/>
<keyword evidence="1" id="KW-0479">Metal-binding</keyword>
<dbReference type="Proteomes" id="UP000051952">
    <property type="component" value="Unassembled WGS sequence"/>
</dbReference>
<reference evidence="4" key="1">
    <citation type="submission" date="2015-09" db="EMBL/GenBank/DDBJ databases">
        <authorList>
            <consortium name="Pathogen Informatics"/>
        </authorList>
    </citation>
    <scope>NUCLEOTIDE SEQUENCE [LARGE SCALE GENOMIC DNA]</scope>
    <source>
        <strain evidence="4">Lake Konstanz</strain>
    </source>
</reference>
<dbReference type="Pfam" id="PF03171">
    <property type="entry name" value="2OG-FeII_Oxy"/>
    <property type="match status" value="1"/>
</dbReference>
<feature type="domain" description="Fe2OG dioxygenase" evidence="2">
    <location>
        <begin position="202"/>
        <end position="312"/>
    </location>
</feature>
<keyword evidence="1" id="KW-0408">Iron</keyword>
<dbReference type="SUPFAM" id="SSF51197">
    <property type="entry name" value="Clavaminate synthase-like"/>
    <property type="match status" value="1"/>
</dbReference>
<dbReference type="EMBL" id="CYKH01000434">
    <property type="protein sequence ID" value="CUF89090.1"/>
    <property type="molecule type" value="Genomic_DNA"/>
</dbReference>
<evidence type="ECO:0000313" key="4">
    <source>
        <dbReference type="Proteomes" id="UP000051952"/>
    </source>
</evidence>
<gene>
    <name evidence="3" type="ORF">BSAL_66850</name>
</gene>
<keyword evidence="4" id="KW-1185">Reference proteome</keyword>
<dbReference type="InterPro" id="IPR027443">
    <property type="entry name" value="IPNS-like_sf"/>
</dbReference>
<dbReference type="GO" id="GO:0016491">
    <property type="term" value="F:oxidoreductase activity"/>
    <property type="evidence" value="ECO:0007669"/>
    <property type="project" value="UniProtKB-KW"/>
</dbReference>
<dbReference type="OrthoDB" id="256265at2759"/>
<dbReference type="InterPro" id="IPR026992">
    <property type="entry name" value="DIOX_N"/>
</dbReference>